<feature type="compositionally biased region" description="Basic residues" evidence="1">
    <location>
        <begin position="34"/>
        <end position="53"/>
    </location>
</feature>
<reference evidence="2" key="1">
    <citation type="submission" date="2022-08" db="EMBL/GenBank/DDBJ databases">
        <title>Novel sulphate-reducing endosymbionts in the free-living metamonad Anaeramoeba.</title>
        <authorList>
            <person name="Jerlstrom-Hultqvist J."/>
            <person name="Cepicka I."/>
            <person name="Gallot-Lavallee L."/>
            <person name="Salas-Leiva D."/>
            <person name="Curtis B.A."/>
            <person name="Zahonova K."/>
            <person name="Pipaliya S."/>
            <person name="Dacks J."/>
            <person name="Roger A.J."/>
        </authorList>
    </citation>
    <scope>NUCLEOTIDE SEQUENCE</scope>
    <source>
        <strain evidence="2">Busselton2</strain>
    </source>
</reference>
<accession>A0AAV8AB37</accession>
<comment type="caution">
    <text evidence="2">The sequence shown here is derived from an EMBL/GenBank/DDBJ whole genome shotgun (WGS) entry which is preliminary data.</text>
</comment>
<feature type="region of interest" description="Disordered" evidence="1">
    <location>
        <begin position="1"/>
        <end position="107"/>
    </location>
</feature>
<evidence type="ECO:0000313" key="3">
    <source>
        <dbReference type="Proteomes" id="UP001146793"/>
    </source>
</evidence>
<dbReference type="EMBL" id="JANTQA010000012">
    <property type="protein sequence ID" value="KAJ3450860.1"/>
    <property type="molecule type" value="Genomic_DNA"/>
</dbReference>
<evidence type="ECO:0000256" key="1">
    <source>
        <dbReference type="SAM" id="MobiDB-lite"/>
    </source>
</evidence>
<dbReference type="Proteomes" id="UP001146793">
    <property type="component" value="Unassembled WGS sequence"/>
</dbReference>
<proteinExistence type="predicted"/>
<feature type="compositionally biased region" description="Low complexity" evidence="1">
    <location>
        <begin position="91"/>
        <end position="103"/>
    </location>
</feature>
<organism evidence="2 3">
    <name type="scientific">Anaeramoeba flamelloides</name>
    <dbReference type="NCBI Taxonomy" id="1746091"/>
    <lineage>
        <taxon>Eukaryota</taxon>
        <taxon>Metamonada</taxon>
        <taxon>Anaeramoebidae</taxon>
        <taxon>Anaeramoeba</taxon>
    </lineage>
</organism>
<sequence length="264" mass="30703">MIRKRRWKNFQKNSQPKEKNNLPDQTISQLTNFKQRRFNSKKTNNRQNKKPLGVKRVPSFEPMSVSGSETEPEQEKKKQTQTKAKIGKGRNNSCCNSNSNSNSHEIQSSKIFNRRNNKSSLFPSKKLFPNTSGIRTQKPNLQLSSGSLQNNSFNQPNKFGNKKDLDLVPNSKNSTKMIKKTIFVNDGESGFSIPISVYVEPTIEEINEQKRREEQEKKEQFYGVLVPYVSQNEFVDRYIENTNIQEEQQEGIEEEDQEEEEEIF</sequence>
<evidence type="ECO:0000313" key="2">
    <source>
        <dbReference type="EMBL" id="KAJ3450860.1"/>
    </source>
</evidence>
<protein>
    <submittedName>
        <fullName evidence="2">Uncharacterized protein</fullName>
    </submittedName>
</protein>
<gene>
    <name evidence="2" type="ORF">M0812_07051</name>
</gene>
<dbReference type="AlphaFoldDB" id="A0AAV8AB37"/>
<feature type="compositionally biased region" description="Polar residues" evidence="1">
    <location>
        <begin position="22"/>
        <end position="33"/>
    </location>
</feature>
<name>A0AAV8AB37_9EUKA</name>